<evidence type="ECO:0000256" key="4">
    <source>
        <dbReference type="ARBA" id="ARBA00022840"/>
    </source>
</evidence>
<dbReference type="OrthoDB" id="3787729at2"/>
<name>A0A0A0J5B9_9MICO</name>
<dbReference type="EMBL" id="AVPJ01000012">
    <property type="protein sequence ID" value="KGN31292.1"/>
    <property type="molecule type" value="Genomic_DNA"/>
</dbReference>
<reference evidence="6 7" key="1">
    <citation type="submission" date="2013-08" db="EMBL/GenBank/DDBJ databases">
        <title>The genome sequence of Knoellia sinensis.</title>
        <authorList>
            <person name="Zhu W."/>
            <person name="Wang G."/>
        </authorList>
    </citation>
    <scope>NUCLEOTIDE SEQUENCE [LARGE SCALE GENOMIC DNA]</scope>
    <source>
        <strain evidence="6 7">KCTC 19936</strain>
    </source>
</reference>
<dbReference type="Pfam" id="PF18085">
    <property type="entry name" value="Mak_N_cap"/>
    <property type="match status" value="1"/>
</dbReference>
<dbReference type="Proteomes" id="UP000030002">
    <property type="component" value="Unassembled WGS sequence"/>
</dbReference>
<dbReference type="RefSeq" id="WP_035917554.1">
    <property type="nucleotide sequence ID" value="NZ_AVPJ01000012.1"/>
</dbReference>
<gene>
    <name evidence="6" type="ORF">N802_04180</name>
</gene>
<dbReference type="InterPro" id="IPR040999">
    <property type="entry name" value="Mak_N_cap"/>
</dbReference>
<keyword evidence="2" id="KW-0547">Nucleotide-binding</keyword>
<dbReference type="GO" id="GO:0005524">
    <property type="term" value="F:ATP binding"/>
    <property type="evidence" value="ECO:0007669"/>
    <property type="project" value="UniProtKB-KW"/>
</dbReference>
<evidence type="ECO:0000256" key="3">
    <source>
        <dbReference type="ARBA" id="ARBA00022777"/>
    </source>
</evidence>
<dbReference type="GO" id="GO:0016301">
    <property type="term" value="F:kinase activity"/>
    <property type="evidence" value="ECO:0007669"/>
    <property type="project" value="UniProtKB-KW"/>
</dbReference>
<keyword evidence="1" id="KW-0808">Transferase</keyword>
<keyword evidence="3" id="KW-0418">Kinase</keyword>
<proteinExistence type="predicted"/>
<dbReference type="AlphaFoldDB" id="A0A0A0J5B9"/>
<comment type="caution">
    <text evidence="6">The sequence shown here is derived from an EMBL/GenBank/DDBJ whole genome shotgun (WGS) entry which is preliminary data.</text>
</comment>
<evidence type="ECO:0000256" key="1">
    <source>
        <dbReference type="ARBA" id="ARBA00022679"/>
    </source>
</evidence>
<keyword evidence="4" id="KW-0067">ATP-binding</keyword>
<organism evidence="6 7">
    <name type="scientific">Knoellia sinensis KCTC 19936</name>
    <dbReference type="NCBI Taxonomy" id="1385520"/>
    <lineage>
        <taxon>Bacteria</taxon>
        <taxon>Bacillati</taxon>
        <taxon>Actinomycetota</taxon>
        <taxon>Actinomycetes</taxon>
        <taxon>Micrococcales</taxon>
        <taxon>Intrasporangiaceae</taxon>
        <taxon>Knoellia</taxon>
    </lineage>
</organism>
<dbReference type="NCBIfam" id="NF047744">
    <property type="entry name" value="CG0192_rel"/>
    <property type="match status" value="1"/>
</dbReference>
<sequence>MATLHQATITPTKDELIGPWLQTRTWWDGEKSRGPVGTFRLDDPAGEVGIECFLFGSEAGSTLFVPVTYRGAALAGGEAHLIGTMEHSVLGQRWVYDACGDPVFVSTLIDTIRTEGTHANLVMQMRDGSEIVREPVARAQGSGGDLPTDLPAPASPVDEIDRTLVPVGSLTLGVARRVGAELAPGPSLNGDYEGGDGLLLATLS</sequence>
<evidence type="ECO:0000259" key="5">
    <source>
        <dbReference type="Pfam" id="PF18085"/>
    </source>
</evidence>
<evidence type="ECO:0000313" key="6">
    <source>
        <dbReference type="EMBL" id="KGN31292.1"/>
    </source>
</evidence>
<feature type="domain" description="Maltokinase N-terminal cap" evidence="5">
    <location>
        <begin position="20"/>
        <end position="101"/>
    </location>
</feature>
<protein>
    <recommendedName>
        <fullName evidence="5">Maltokinase N-terminal cap domain-containing protein</fullName>
    </recommendedName>
</protein>
<accession>A0A0A0J5B9</accession>
<keyword evidence="7" id="KW-1185">Reference proteome</keyword>
<dbReference type="eggNOG" id="COG3281">
    <property type="taxonomic scope" value="Bacteria"/>
</dbReference>
<evidence type="ECO:0000256" key="2">
    <source>
        <dbReference type="ARBA" id="ARBA00022741"/>
    </source>
</evidence>
<evidence type="ECO:0000313" key="7">
    <source>
        <dbReference type="Proteomes" id="UP000030002"/>
    </source>
</evidence>
<dbReference type="STRING" id="1385520.N802_04180"/>